<sequence>MPAIPSKSKTNDVITPNFITTVFTPEEEDKIAEMAFKIQNQKPKHKIRDELKLTAEHIAKIRKACILGHSAKSIADAFNVSIPYVLQQKRLYNPRRYLKKPICLVEKSLMAQQMKKEGMSIDLISEHLGLDLRMTRKLLELKNSEYLEQQILPWEVVLRNLRSERYVEDPIWKDDTVKYKLIPLIASGRAEIRQMIGKSKKAWKAKNITSKKEKTFEKEKLFEKEKTFENSKAN</sequence>
<accession>A0A6B9FXN0</accession>
<proteinExistence type="predicted"/>
<evidence type="ECO:0000313" key="2">
    <source>
        <dbReference type="Proteomes" id="UP000502005"/>
    </source>
</evidence>
<name>A0A6B9FXN0_PANCY</name>
<dbReference type="Proteomes" id="UP000502005">
    <property type="component" value="Chromosome"/>
</dbReference>
<evidence type="ECO:0000313" key="1">
    <source>
        <dbReference type="EMBL" id="QGY29364.1"/>
    </source>
</evidence>
<reference evidence="1 2" key="1">
    <citation type="submission" date="2017-11" db="EMBL/GenBank/DDBJ databases">
        <title>Genome sequence of Pantoea cypripedii NE1.</title>
        <authorList>
            <person name="Nascimento F.X."/>
        </authorList>
    </citation>
    <scope>NUCLEOTIDE SEQUENCE [LARGE SCALE GENOMIC DNA]</scope>
    <source>
        <strain evidence="1 2">NE1</strain>
    </source>
</reference>
<dbReference type="AlphaFoldDB" id="A0A6B9FXN0"/>
<dbReference type="EMBL" id="CP024768">
    <property type="protein sequence ID" value="QGY29364.1"/>
    <property type="molecule type" value="Genomic_DNA"/>
</dbReference>
<dbReference type="RefSeq" id="WP_208715238.1">
    <property type="nucleotide sequence ID" value="NZ_CP024768.1"/>
</dbReference>
<organism evidence="1 2">
    <name type="scientific">Pantoea cypripedii</name>
    <name type="common">Pectobacterium cypripedii</name>
    <name type="synonym">Erwinia cypripedii</name>
    <dbReference type="NCBI Taxonomy" id="55209"/>
    <lineage>
        <taxon>Bacteria</taxon>
        <taxon>Pseudomonadati</taxon>
        <taxon>Pseudomonadota</taxon>
        <taxon>Gammaproteobacteria</taxon>
        <taxon>Enterobacterales</taxon>
        <taxon>Erwiniaceae</taxon>
        <taxon>Pantoea</taxon>
    </lineage>
</organism>
<protein>
    <submittedName>
        <fullName evidence="1">Uncharacterized protein</fullName>
    </submittedName>
</protein>
<gene>
    <name evidence="1" type="ORF">CUN67_10640</name>
</gene>